<feature type="domain" description="CBM20" evidence="13">
    <location>
        <begin position="165"/>
        <end position="279"/>
    </location>
</feature>
<reference evidence="14 15" key="1">
    <citation type="submission" date="2022-03" db="EMBL/GenBank/DDBJ databases">
        <title>Hymenobactersp. isolated from the air.</title>
        <authorList>
            <person name="Won M."/>
            <person name="Kwon S.-W."/>
        </authorList>
    </citation>
    <scope>NUCLEOTIDE SEQUENCE [LARGE SCALE GENOMIC DNA]</scope>
    <source>
        <strain evidence="14 15">KACC 22596</strain>
    </source>
</reference>
<evidence type="ECO:0000256" key="12">
    <source>
        <dbReference type="SAM" id="MobiDB-lite"/>
    </source>
</evidence>
<dbReference type="Pfam" id="PF02446">
    <property type="entry name" value="Glyco_hydro_77"/>
    <property type="match status" value="1"/>
</dbReference>
<dbReference type="SMART" id="SM01065">
    <property type="entry name" value="CBM_2"/>
    <property type="match status" value="2"/>
</dbReference>
<dbReference type="PANTHER" id="PTHR32518:SF3">
    <property type="entry name" value="4-ALPHA-GLUCANOTRANSFERASE"/>
    <property type="match status" value="1"/>
</dbReference>
<comment type="similarity">
    <text evidence="3">Belongs to the disproportionating enzyme family.</text>
</comment>
<dbReference type="CDD" id="cd05467">
    <property type="entry name" value="CBM20"/>
    <property type="match status" value="1"/>
</dbReference>
<evidence type="ECO:0000256" key="8">
    <source>
        <dbReference type="ARBA" id="ARBA00022679"/>
    </source>
</evidence>
<dbReference type="InterPro" id="IPR002044">
    <property type="entry name" value="CBM20"/>
</dbReference>
<dbReference type="SUPFAM" id="SSF49452">
    <property type="entry name" value="Starch-binding domain-like"/>
    <property type="match status" value="2"/>
</dbReference>
<evidence type="ECO:0000256" key="10">
    <source>
        <dbReference type="ARBA" id="ARBA00031423"/>
    </source>
</evidence>
<feature type="compositionally biased region" description="Low complexity" evidence="12">
    <location>
        <begin position="125"/>
        <end position="134"/>
    </location>
</feature>
<dbReference type="InterPro" id="IPR013783">
    <property type="entry name" value="Ig-like_fold"/>
</dbReference>
<dbReference type="EMBL" id="CP094534">
    <property type="protein sequence ID" value="UOE34628.1"/>
    <property type="molecule type" value="Genomic_DNA"/>
</dbReference>
<dbReference type="Gene3D" id="2.60.40.10">
    <property type="entry name" value="Immunoglobulins"/>
    <property type="match status" value="2"/>
</dbReference>
<keyword evidence="6" id="KW-0963">Cytoplasm</keyword>
<keyword evidence="15" id="KW-1185">Reference proteome</keyword>
<accession>A0ABY4B652</accession>
<dbReference type="Proteomes" id="UP000831390">
    <property type="component" value="Chromosome"/>
</dbReference>
<feature type="region of interest" description="Disordered" evidence="12">
    <location>
        <begin position="125"/>
        <end position="169"/>
    </location>
</feature>
<dbReference type="PROSITE" id="PS51166">
    <property type="entry name" value="CBM20"/>
    <property type="match status" value="2"/>
</dbReference>
<keyword evidence="8 14" id="KW-0808">Transferase</keyword>
<dbReference type="RefSeq" id="WP_243515844.1">
    <property type="nucleotide sequence ID" value="NZ_CP094534.1"/>
</dbReference>
<evidence type="ECO:0000256" key="7">
    <source>
        <dbReference type="ARBA" id="ARBA00022676"/>
    </source>
</evidence>
<dbReference type="PANTHER" id="PTHR32518">
    <property type="match status" value="1"/>
</dbReference>
<evidence type="ECO:0000259" key="13">
    <source>
        <dbReference type="PROSITE" id="PS51166"/>
    </source>
</evidence>
<evidence type="ECO:0000256" key="1">
    <source>
        <dbReference type="ARBA" id="ARBA00000439"/>
    </source>
</evidence>
<comment type="subcellular location">
    <subcellularLocation>
        <location evidence="2">Cytoplasm</location>
    </subcellularLocation>
</comment>
<dbReference type="InterPro" id="IPR003385">
    <property type="entry name" value="Glyco_hydro_77"/>
</dbReference>
<keyword evidence="7 14" id="KW-0328">Glycosyltransferase</keyword>
<sequence>MTVRFSLPYRTVFGQQMAVCGSLPALGSWQLAGAALMHYDEATTCWSLDLEVPDAAGALTYKYVLLDANTGAQHWEYGPNRSVAYDAARTPAVRLADYWRAPAQPENELLTAAFTKALFRRPSRPVAPVEAPAPKARKAAKGTKAAKAATEETDPGTQHQAPGTNPAPAAGETVFQLVAPRVAPHLGLCILGSDPALGAWDNTKGLVLSDADYPTWTGRITLQNPGEDCHYKYAMWDAAAGHALDMEGGENRVVPASQDHTAARVFNDEGYRYPDAWRGAGVALPVFAMRSGQGLGVGEFSDLKLLTDWAVQTGLQLVQILPINDTVATHTWVDSYPYAAISVFALHPQFIHLEGIAALKDKKAAKELAQLKQEFNAKDFVDYEPVMNAKWKFLKLLYKQEKQNFLADAGYRAFFASQAEWLVPYAAFSALRDRFGTADFQQWPEEFRSPQNLEALTAETAPDYDEYGLFFFVQYHLDKQLLAAVDYARSRGVVLKGDLPIGIYRHSVDAWTQPELYHMDRQAGAPPDDFSTTGQNWRFPTYNWERMAEDGYQWWKQRMGHLARYFDTLRIDHILGFFRIWEMPIESVEGLLGHFSPALPLHRHEIERRLGWFDYSRLCEPYIRWHMLQDIFQGEAQQVFDEYMYDASYGRIHLKEEVDTQRKIEAYIAAKVVAEPEHAEYFAWVQKGLFALVNEVLFVPAGDDFYHPRITLNKSYSFRELDSDEDRRRLYDDIYIDFFFRRHEEFWRQQGLVKLPPVRYATDMLICGEDLGMVPASVPGVMKELGILGLNIQRMPSDPATEFGHPDAAPYLSVVTTSSHDMSTVRGWWEEDRVRTQRFFETMLGHWREVAPFYCEPWVAREILVQHLHSPAMWAIFPLQDLLAIDSHLRRANPHDEQINVPSNPTHFWKYRLHLPLEELVNAVGFNEPLRELVKASGRR</sequence>
<evidence type="ECO:0000256" key="3">
    <source>
        <dbReference type="ARBA" id="ARBA00005684"/>
    </source>
</evidence>
<protein>
    <recommendedName>
        <fullName evidence="5">4-alpha-glucanotransferase</fullName>
        <ecNumber evidence="4">2.4.1.25</ecNumber>
    </recommendedName>
    <alternativeName>
        <fullName evidence="10">Amylomaltase</fullName>
    </alternativeName>
    <alternativeName>
        <fullName evidence="11">Disproportionating enzyme</fullName>
    </alternativeName>
</protein>
<dbReference type="InterPro" id="IPR017853">
    <property type="entry name" value="GH"/>
</dbReference>
<dbReference type="EC" id="2.4.1.25" evidence="4"/>
<proteinExistence type="inferred from homology"/>
<dbReference type="Pfam" id="PF00686">
    <property type="entry name" value="CBM_20"/>
    <property type="match status" value="2"/>
</dbReference>
<dbReference type="InterPro" id="IPR013784">
    <property type="entry name" value="Carb-bd-like_fold"/>
</dbReference>
<feature type="domain" description="CBM20" evidence="13">
    <location>
        <begin position="1"/>
        <end position="101"/>
    </location>
</feature>
<evidence type="ECO:0000313" key="14">
    <source>
        <dbReference type="EMBL" id="UOE34628.1"/>
    </source>
</evidence>
<evidence type="ECO:0000256" key="11">
    <source>
        <dbReference type="ARBA" id="ARBA00031501"/>
    </source>
</evidence>
<comment type="catalytic activity">
    <reaction evidence="1">
        <text>Transfers a segment of a (1-&gt;4)-alpha-D-glucan to a new position in an acceptor, which may be glucose or a (1-&gt;4)-alpha-D-glucan.</text>
        <dbReference type="EC" id="2.4.1.25"/>
    </reaction>
</comment>
<evidence type="ECO:0000256" key="2">
    <source>
        <dbReference type="ARBA" id="ARBA00004496"/>
    </source>
</evidence>
<organism evidence="14 15">
    <name type="scientific">Hymenobacter monticola</name>
    <dbReference type="NCBI Taxonomy" id="1705399"/>
    <lineage>
        <taxon>Bacteria</taxon>
        <taxon>Pseudomonadati</taxon>
        <taxon>Bacteroidota</taxon>
        <taxon>Cytophagia</taxon>
        <taxon>Cytophagales</taxon>
        <taxon>Hymenobacteraceae</taxon>
        <taxon>Hymenobacter</taxon>
    </lineage>
</organism>
<evidence type="ECO:0000256" key="4">
    <source>
        <dbReference type="ARBA" id="ARBA00012560"/>
    </source>
</evidence>
<name>A0ABY4B652_9BACT</name>
<dbReference type="GO" id="GO:0004134">
    <property type="term" value="F:4-alpha-glucanotransferase activity"/>
    <property type="evidence" value="ECO:0007669"/>
    <property type="project" value="UniProtKB-EC"/>
</dbReference>
<dbReference type="Gene3D" id="3.20.20.80">
    <property type="entry name" value="Glycosidases"/>
    <property type="match status" value="2"/>
</dbReference>
<evidence type="ECO:0000256" key="6">
    <source>
        <dbReference type="ARBA" id="ARBA00022490"/>
    </source>
</evidence>
<dbReference type="SUPFAM" id="SSF51445">
    <property type="entry name" value="(Trans)glycosidases"/>
    <property type="match status" value="1"/>
</dbReference>
<gene>
    <name evidence="14" type="ORF">MTP16_02995</name>
</gene>
<evidence type="ECO:0000256" key="5">
    <source>
        <dbReference type="ARBA" id="ARBA00020295"/>
    </source>
</evidence>
<evidence type="ECO:0000313" key="15">
    <source>
        <dbReference type="Proteomes" id="UP000831390"/>
    </source>
</evidence>
<keyword evidence="9" id="KW-0119">Carbohydrate metabolism</keyword>
<evidence type="ECO:0000256" key="9">
    <source>
        <dbReference type="ARBA" id="ARBA00023277"/>
    </source>
</evidence>